<dbReference type="Pfam" id="PF07690">
    <property type="entry name" value="MFS_1"/>
    <property type="match status" value="1"/>
</dbReference>
<keyword evidence="5 7" id="KW-0472">Membrane</keyword>
<dbReference type="Proteomes" id="UP000295444">
    <property type="component" value="Unassembled WGS sequence"/>
</dbReference>
<feature type="transmembrane region" description="Helical" evidence="7">
    <location>
        <begin position="287"/>
        <end position="306"/>
    </location>
</feature>
<reference evidence="8 9" key="1">
    <citation type="submission" date="2019-03" db="EMBL/GenBank/DDBJ databases">
        <title>Genomic Encyclopedia of Type Strains, Phase IV (KMG-IV): sequencing the most valuable type-strain genomes for metagenomic binning, comparative biology and taxonomic classification.</title>
        <authorList>
            <person name="Goeker M."/>
        </authorList>
    </citation>
    <scope>NUCLEOTIDE SEQUENCE [LARGE SCALE GENOMIC DNA]</scope>
    <source>
        <strain evidence="8 9">DSM 45361</strain>
    </source>
</reference>
<feature type="transmembrane region" description="Helical" evidence="7">
    <location>
        <begin position="377"/>
        <end position="395"/>
    </location>
</feature>
<evidence type="ECO:0000313" key="9">
    <source>
        <dbReference type="Proteomes" id="UP000295444"/>
    </source>
</evidence>
<dbReference type="PANTHER" id="PTHR23513:SF6">
    <property type="entry name" value="MAJOR FACILITATOR SUPERFAMILY ASSOCIATED DOMAIN-CONTAINING PROTEIN"/>
    <property type="match status" value="1"/>
</dbReference>
<keyword evidence="3 7" id="KW-0812">Transmembrane</keyword>
<sequence>MGTTSLGRPFGWYWTSYAVSTVGTYLAFDAFPLIAILVLHAAPAAVSALASVGLAAGAVLAVPLGPWMEFRRKRPVMIAADVVRFLAVLSVPAAFAFGLLTFGQLLVVTVVVAVADNAFRAAAGACLKSLAPGPNLLVANGRIESTMWTSAALGPPLGGAAIGLLGPVTTAAANAVSYLLSALAIRAIGPFEPTRPTRPTKKLRAGDLLEGWRYILDHKGLRLLFTNTLVVNALLMATAPLMATRMLGELGFSPLQYAIAFGPPCAGGLVGARLSRRLTARIGERQVLRVFGALRACWPIGLAFLGPGMGGLALVLIVQTGLVTTIGVFNPVYATYRLQQTPDDRVARVLAAWNVSSSATTATVTALWGVLAGFTSPGFAVAAAGVVLLTTPLILRGLPGTLAAPEEIKEHDAVDPVPGGRSADGGAGA</sequence>
<feature type="transmembrane region" description="Helical" evidence="7">
    <location>
        <begin position="312"/>
        <end position="334"/>
    </location>
</feature>
<proteinExistence type="predicted"/>
<feature type="transmembrane region" description="Helical" evidence="7">
    <location>
        <begin position="346"/>
        <end position="371"/>
    </location>
</feature>
<gene>
    <name evidence="8" type="ORF">EV186_102812</name>
</gene>
<protein>
    <submittedName>
        <fullName evidence="8">MFS-type transporter involved in bile tolerance (Atg22 family)</fullName>
    </submittedName>
</protein>
<evidence type="ECO:0000256" key="3">
    <source>
        <dbReference type="ARBA" id="ARBA00022692"/>
    </source>
</evidence>
<evidence type="ECO:0000256" key="5">
    <source>
        <dbReference type="ARBA" id="ARBA00023136"/>
    </source>
</evidence>
<evidence type="ECO:0000256" key="7">
    <source>
        <dbReference type="SAM" id="Phobius"/>
    </source>
</evidence>
<feature type="transmembrane region" description="Helical" evidence="7">
    <location>
        <begin position="44"/>
        <end position="64"/>
    </location>
</feature>
<feature type="transmembrane region" description="Helical" evidence="7">
    <location>
        <begin position="85"/>
        <end position="115"/>
    </location>
</feature>
<evidence type="ECO:0000256" key="6">
    <source>
        <dbReference type="SAM" id="MobiDB-lite"/>
    </source>
</evidence>
<dbReference type="InterPro" id="IPR036259">
    <property type="entry name" value="MFS_trans_sf"/>
</dbReference>
<dbReference type="SUPFAM" id="SSF103473">
    <property type="entry name" value="MFS general substrate transporter"/>
    <property type="match status" value="1"/>
</dbReference>
<dbReference type="GO" id="GO:0022857">
    <property type="term" value="F:transmembrane transporter activity"/>
    <property type="evidence" value="ECO:0007669"/>
    <property type="project" value="InterPro"/>
</dbReference>
<dbReference type="RefSeq" id="WP_243754019.1">
    <property type="nucleotide sequence ID" value="NZ_SNXZ01000002.1"/>
</dbReference>
<dbReference type="CDD" id="cd06173">
    <property type="entry name" value="MFS_MefA_like"/>
    <property type="match status" value="1"/>
</dbReference>
<feature type="transmembrane region" description="Helical" evidence="7">
    <location>
        <begin position="12"/>
        <end position="38"/>
    </location>
</feature>
<evidence type="ECO:0000313" key="8">
    <source>
        <dbReference type="EMBL" id="TDQ00946.1"/>
    </source>
</evidence>
<organism evidence="8 9">
    <name type="scientific">Labedaea rhizosphaerae</name>
    <dbReference type="NCBI Taxonomy" id="598644"/>
    <lineage>
        <taxon>Bacteria</taxon>
        <taxon>Bacillati</taxon>
        <taxon>Actinomycetota</taxon>
        <taxon>Actinomycetes</taxon>
        <taxon>Pseudonocardiales</taxon>
        <taxon>Pseudonocardiaceae</taxon>
        <taxon>Labedaea</taxon>
    </lineage>
</organism>
<dbReference type="Gene3D" id="1.20.1250.20">
    <property type="entry name" value="MFS general substrate transporter like domains"/>
    <property type="match status" value="1"/>
</dbReference>
<dbReference type="GO" id="GO:0005886">
    <property type="term" value="C:plasma membrane"/>
    <property type="evidence" value="ECO:0007669"/>
    <property type="project" value="UniProtKB-SubCell"/>
</dbReference>
<comment type="caution">
    <text evidence="8">The sequence shown here is derived from an EMBL/GenBank/DDBJ whole genome shotgun (WGS) entry which is preliminary data.</text>
</comment>
<feature type="transmembrane region" description="Helical" evidence="7">
    <location>
        <begin position="255"/>
        <end position="275"/>
    </location>
</feature>
<dbReference type="PANTHER" id="PTHR23513">
    <property type="entry name" value="INTEGRAL MEMBRANE EFFLUX PROTEIN-RELATED"/>
    <property type="match status" value="1"/>
</dbReference>
<evidence type="ECO:0000256" key="1">
    <source>
        <dbReference type="ARBA" id="ARBA00004651"/>
    </source>
</evidence>
<keyword evidence="4 7" id="KW-1133">Transmembrane helix</keyword>
<feature type="transmembrane region" description="Helical" evidence="7">
    <location>
        <begin position="157"/>
        <end position="180"/>
    </location>
</feature>
<keyword evidence="9" id="KW-1185">Reference proteome</keyword>
<comment type="subcellular location">
    <subcellularLocation>
        <location evidence="1">Cell membrane</location>
        <topology evidence="1">Multi-pass membrane protein</topology>
    </subcellularLocation>
</comment>
<feature type="transmembrane region" description="Helical" evidence="7">
    <location>
        <begin position="223"/>
        <end position="243"/>
    </location>
</feature>
<feature type="region of interest" description="Disordered" evidence="6">
    <location>
        <begin position="407"/>
        <end position="429"/>
    </location>
</feature>
<keyword evidence="2" id="KW-1003">Cell membrane</keyword>
<accession>A0A4R6SHU4</accession>
<evidence type="ECO:0000256" key="2">
    <source>
        <dbReference type="ARBA" id="ARBA00022475"/>
    </source>
</evidence>
<dbReference type="InterPro" id="IPR011701">
    <property type="entry name" value="MFS"/>
</dbReference>
<name>A0A4R6SHU4_LABRH</name>
<evidence type="ECO:0000256" key="4">
    <source>
        <dbReference type="ARBA" id="ARBA00022989"/>
    </source>
</evidence>
<dbReference type="AlphaFoldDB" id="A0A4R6SHU4"/>
<dbReference type="EMBL" id="SNXZ01000002">
    <property type="protein sequence ID" value="TDQ00946.1"/>
    <property type="molecule type" value="Genomic_DNA"/>
</dbReference>